<evidence type="ECO:0000259" key="3">
    <source>
        <dbReference type="PROSITE" id="PS51767"/>
    </source>
</evidence>
<dbReference type="PANTHER" id="PTHR47967:SF23">
    <property type="entry name" value="OS04G0448300 PROTEIN"/>
    <property type="match status" value="1"/>
</dbReference>
<evidence type="ECO:0000256" key="1">
    <source>
        <dbReference type="ARBA" id="ARBA00022670"/>
    </source>
</evidence>
<proteinExistence type="predicted"/>
<comment type="caution">
    <text evidence="4">The sequence shown here is derived from an EMBL/GenBank/DDBJ whole genome shotgun (WGS) entry which is preliminary data.</text>
</comment>
<feature type="domain" description="Peptidase A1" evidence="3">
    <location>
        <begin position="1"/>
        <end position="225"/>
    </location>
</feature>
<dbReference type="AlphaFoldDB" id="A0AAW1N8H4"/>
<evidence type="ECO:0000256" key="2">
    <source>
        <dbReference type="ARBA" id="ARBA00022801"/>
    </source>
</evidence>
<dbReference type="Pfam" id="PF14541">
    <property type="entry name" value="TAXi_C"/>
    <property type="match status" value="1"/>
</dbReference>
<reference evidence="4" key="1">
    <citation type="submission" date="2024-03" db="EMBL/GenBank/DDBJ databases">
        <title>WGS assembly of Saponaria officinalis var. Norfolk2.</title>
        <authorList>
            <person name="Jenkins J."/>
            <person name="Shu S."/>
            <person name="Grimwood J."/>
            <person name="Barry K."/>
            <person name="Goodstein D."/>
            <person name="Schmutz J."/>
            <person name="Leebens-Mack J."/>
            <person name="Osbourn A."/>
        </authorList>
    </citation>
    <scope>NUCLEOTIDE SEQUENCE [LARGE SCALE GENOMIC DNA]</scope>
    <source>
        <strain evidence="4">JIC</strain>
    </source>
</reference>
<sequence length="231" mass="25653">MGNGPYSLISQLGHRVNYQFSYCLTDNDNLASPTFLSFGDYIIRPPFMYTTPIHIFPNRYSYFLTLHDISVGGQRLNLPSHYFATNSDGSGGTAIDSGTVLSYIVTGAFDVILNAITNYISNNNIFLQKYEGDPVAGLEACWEPLTDSPAIFLPTLTFHFDNNADLLVQSSDLFWIYPMPGVDEPGAYCLTLCRSQPHEGNIIGASIQINQRFIYDVGNLQLSFVAEECTI</sequence>
<dbReference type="Proteomes" id="UP001443914">
    <property type="component" value="Unassembled WGS sequence"/>
</dbReference>
<name>A0AAW1N8H4_SAPOF</name>
<dbReference type="InterPro" id="IPR032799">
    <property type="entry name" value="TAXi_C"/>
</dbReference>
<dbReference type="EMBL" id="JBDFQZ010000001">
    <property type="protein sequence ID" value="KAK9755382.1"/>
    <property type="molecule type" value="Genomic_DNA"/>
</dbReference>
<dbReference type="Gene3D" id="2.40.70.10">
    <property type="entry name" value="Acid Proteases"/>
    <property type="match status" value="2"/>
</dbReference>
<dbReference type="GO" id="GO:0005576">
    <property type="term" value="C:extracellular region"/>
    <property type="evidence" value="ECO:0007669"/>
    <property type="project" value="TreeGrafter"/>
</dbReference>
<keyword evidence="5" id="KW-1185">Reference proteome</keyword>
<keyword evidence="1" id="KW-0645">Protease</keyword>
<dbReference type="GO" id="GO:0008233">
    <property type="term" value="F:peptidase activity"/>
    <property type="evidence" value="ECO:0007669"/>
    <property type="project" value="UniProtKB-KW"/>
</dbReference>
<dbReference type="SUPFAM" id="SSF50630">
    <property type="entry name" value="Acid proteases"/>
    <property type="match status" value="1"/>
</dbReference>
<keyword evidence="2" id="KW-0378">Hydrolase</keyword>
<dbReference type="PANTHER" id="PTHR47967">
    <property type="entry name" value="OS07G0603500 PROTEIN-RELATED"/>
    <property type="match status" value="1"/>
</dbReference>
<evidence type="ECO:0000313" key="4">
    <source>
        <dbReference type="EMBL" id="KAK9755382.1"/>
    </source>
</evidence>
<evidence type="ECO:0000313" key="5">
    <source>
        <dbReference type="Proteomes" id="UP001443914"/>
    </source>
</evidence>
<gene>
    <name evidence="4" type="ORF">RND81_01G021300</name>
</gene>
<dbReference type="GO" id="GO:0006508">
    <property type="term" value="P:proteolysis"/>
    <property type="evidence" value="ECO:0007669"/>
    <property type="project" value="UniProtKB-KW"/>
</dbReference>
<dbReference type="PROSITE" id="PS51767">
    <property type="entry name" value="PEPTIDASE_A1"/>
    <property type="match status" value="1"/>
</dbReference>
<dbReference type="InterPro" id="IPR021109">
    <property type="entry name" value="Peptidase_aspartic_dom_sf"/>
</dbReference>
<dbReference type="InterPro" id="IPR033121">
    <property type="entry name" value="PEPTIDASE_A1"/>
</dbReference>
<organism evidence="4 5">
    <name type="scientific">Saponaria officinalis</name>
    <name type="common">Common soapwort</name>
    <name type="synonym">Lychnis saponaria</name>
    <dbReference type="NCBI Taxonomy" id="3572"/>
    <lineage>
        <taxon>Eukaryota</taxon>
        <taxon>Viridiplantae</taxon>
        <taxon>Streptophyta</taxon>
        <taxon>Embryophyta</taxon>
        <taxon>Tracheophyta</taxon>
        <taxon>Spermatophyta</taxon>
        <taxon>Magnoliopsida</taxon>
        <taxon>eudicotyledons</taxon>
        <taxon>Gunneridae</taxon>
        <taxon>Pentapetalae</taxon>
        <taxon>Caryophyllales</taxon>
        <taxon>Caryophyllaceae</taxon>
        <taxon>Caryophylleae</taxon>
        <taxon>Saponaria</taxon>
    </lineage>
</organism>
<protein>
    <recommendedName>
        <fullName evidence="3">Peptidase A1 domain-containing protein</fullName>
    </recommendedName>
</protein>
<dbReference type="InterPro" id="IPR051708">
    <property type="entry name" value="Plant_Aspart_Prot_A1"/>
</dbReference>
<accession>A0AAW1N8H4</accession>